<dbReference type="PANTHER" id="PTHR47926:SF347">
    <property type="entry name" value="PENTATRICOPEPTIDE REPEAT-CONTAINING PROTEIN"/>
    <property type="match status" value="1"/>
</dbReference>
<dbReference type="FunFam" id="1.25.40.10:FF:000344">
    <property type="entry name" value="Pentatricopeptide repeat-containing protein"/>
    <property type="match status" value="1"/>
</dbReference>
<feature type="repeat" description="PPR" evidence="2">
    <location>
        <begin position="188"/>
        <end position="222"/>
    </location>
</feature>
<dbReference type="PROSITE" id="PS51375">
    <property type="entry name" value="PPR"/>
    <property type="match status" value="6"/>
</dbReference>
<evidence type="ECO:0000256" key="1">
    <source>
        <dbReference type="ARBA" id="ARBA00022737"/>
    </source>
</evidence>
<feature type="repeat" description="PPR" evidence="2">
    <location>
        <begin position="285"/>
        <end position="319"/>
    </location>
</feature>
<feature type="repeat" description="PPR" evidence="2">
    <location>
        <begin position="421"/>
        <end position="451"/>
    </location>
</feature>
<dbReference type="FunFam" id="1.25.40.10:FF:000343">
    <property type="entry name" value="Pentatricopeptide repeat-containing protein At3g58590"/>
    <property type="match status" value="1"/>
</dbReference>
<dbReference type="InterPro" id="IPR002885">
    <property type="entry name" value="PPR_rpt"/>
</dbReference>
<dbReference type="Gene3D" id="1.25.40.10">
    <property type="entry name" value="Tetratricopeptide repeat domain"/>
    <property type="match status" value="4"/>
</dbReference>
<reference evidence="3" key="1">
    <citation type="submission" date="2019-09" db="EMBL/GenBank/DDBJ databases">
        <authorList>
            <person name="Zhang L."/>
        </authorList>
    </citation>
    <scope>NUCLEOTIDE SEQUENCE</scope>
</reference>
<evidence type="ECO:0008006" key="4">
    <source>
        <dbReference type="Google" id="ProtNLM"/>
    </source>
</evidence>
<name>A0A5K1FMS2_9MAGN</name>
<dbReference type="OrthoDB" id="185373at2759"/>
<dbReference type="FunFam" id="1.25.40.10:FF:000090">
    <property type="entry name" value="Pentatricopeptide repeat-containing protein, chloroplastic"/>
    <property type="match status" value="1"/>
</dbReference>
<gene>
    <name evidence="3" type="ORF">NYM_LOCUS25802</name>
</gene>
<dbReference type="Pfam" id="PF01535">
    <property type="entry name" value="PPR"/>
    <property type="match status" value="1"/>
</dbReference>
<sequence>MFAASPARFIPSILPSHGEEAAGGLASALQTCIDRGMWLTGKAIHALAIKSMSKEDRYMSTKVVLFYAKFGFLSRARYLFDEMSDPGLVAWTILIGAYARSGRFLESLDLFRQMQRAGLRPNCYSLAIVLNLAVALEEVSYGKQIHAYAIRNVGEEDACLGSALVDFYARCGSLDEAREIFDKMARRDVVAWTIMINGYLKHNYGKEALRLFIEMCDSGVQPNQHTCTAVLKCASLDAGKQIHGIAVKQQRDLGMYVGSGLMDMYMKNWDPESARLLFDAVSEKDAVSFNTMISGYGRHGDGKKALAIFLDMVSFGLKPTASTYVAILSGCANLGSICLARQLHAHIFVNGRGDDAVINGAIIDMYAKCGSLSDARNVFAQAAEKSRVTWNSMINGYGKHGQGKEALELFHAMRKAQIKPDCVTFVCLLSACSHSGLIREGLELFKSMVQVYALEPENEHYSCMVDLLGRSGLVEQAHKFILETPLMAGPTVWGALLGACSVWGRTKIGGIAAQELFELESQSSGSYIALANILSSAGRFADSTTVRKMMDYRCIKKEPGCSWIEISGQAHKFTAGSKAHSSMEEILSMLRILHKHMEDLGKCSSWIQRKPF</sequence>
<keyword evidence="1" id="KW-0677">Repeat</keyword>
<dbReference type="InterPro" id="IPR046960">
    <property type="entry name" value="PPR_At4g14850-like_plant"/>
</dbReference>
<dbReference type="GO" id="GO:0009451">
    <property type="term" value="P:RNA modification"/>
    <property type="evidence" value="ECO:0007669"/>
    <property type="project" value="InterPro"/>
</dbReference>
<organism evidence="3">
    <name type="scientific">Nymphaea colorata</name>
    <name type="common">pocket water lily</name>
    <dbReference type="NCBI Taxonomy" id="210225"/>
    <lineage>
        <taxon>Eukaryota</taxon>
        <taxon>Viridiplantae</taxon>
        <taxon>Streptophyta</taxon>
        <taxon>Embryophyta</taxon>
        <taxon>Tracheophyta</taxon>
        <taxon>Spermatophyta</taxon>
        <taxon>Magnoliopsida</taxon>
        <taxon>Nymphaeales</taxon>
        <taxon>Nymphaeaceae</taxon>
        <taxon>Nymphaea</taxon>
    </lineage>
</organism>
<evidence type="ECO:0000256" key="2">
    <source>
        <dbReference type="PROSITE-ProRule" id="PRU00708"/>
    </source>
</evidence>
<feature type="repeat" description="PPR" evidence="2">
    <location>
        <begin position="157"/>
        <end position="187"/>
    </location>
</feature>
<dbReference type="OMA" id="ANTHGCE"/>
<dbReference type="InterPro" id="IPR046848">
    <property type="entry name" value="E_motif"/>
</dbReference>
<proteinExistence type="predicted"/>
<dbReference type="InterPro" id="IPR011990">
    <property type="entry name" value="TPR-like_helical_dom_sf"/>
</dbReference>
<dbReference type="EMBL" id="LR721786">
    <property type="protein sequence ID" value="VVW65791.1"/>
    <property type="molecule type" value="Genomic_DNA"/>
</dbReference>
<dbReference type="PANTHER" id="PTHR47926">
    <property type="entry name" value="PENTATRICOPEPTIDE REPEAT-CONTAINING PROTEIN"/>
    <property type="match status" value="1"/>
</dbReference>
<dbReference type="Gramene" id="NC8G0218780.1">
    <property type="protein sequence ID" value="NC8G0218780.1:cds"/>
    <property type="gene ID" value="NC8G0218780"/>
</dbReference>
<evidence type="ECO:0000313" key="3">
    <source>
        <dbReference type="EMBL" id="VVW65791.1"/>
    </source>
</evidence>
<dbReference type="GO" id="GO:0003723">
    <property type="term" value="F:RNA binding"/>
    <property type="evidence" value="ECO:0007669"/>
    <property type="project" value="InterPro"/>
</dbReference>
<dbReference type="Pfam" id="PF13041">
    <property type="entry name" value="PPR_2"/>
    <property type="match status" value="4"/>
</dbReference>
<accession>A0A5K1FMS2</accession>
<protein>
    <recommendedName>
        <fullName evidence="4">Pentatricopeptide repeat-containing protein</fullName>
    </recommendedName>
</protein>
<feature type="repeat" description="PPR" evidence="2">
    <location>
        <begin position="87"/>
        <end position="121"/>
    </location>
</feature>
<dbReference type="NCBIfam" id="TIGR00756">
    <property type="entry name" value="PPR"/>
    <property type="match status" value="6"/>
</dbReference>
<dbReference type="AlphaFoldDB" id="A0A5K1FMS2"/>
<feature type="repeat" description="PPR" evidence="2">
    <location>
        <begin position="386"/>
        <end position="420"/>
    </location>
</feature>
<dbReference type="Pfam" id="PF20431">
    <property type="entry name" value="E_motif"/>
    <property type="match status" value="1"/>
</dbReference>